<dbReference type="Proteomes" id="UP000025229">
    <property type="component" value="Plasmid 1"/>
</dbReference>
<reference evidence="1 2" key="1">
    <citation type="submission" date="2014-03" db="EMBL/GenBank/DDBJ databases">
        <title>Complete genome sequence of the Radio-Resistant Rubrobacter radiotolerans RSPS-4.</title>
        <authorList>
            <person name="Egas C.C."/>
            <person name="Barroso C.C."/>
            <person name="Froufe H.J.C."/>
            <person name="Pacheco J.J."/>
            <person name="Albuquerque L.L."/>
            <person name="da Costa M.M.S."/>
        </authorList>
    </citation>
    <scope>NUCLEOTIDE SEQUENCE [LARGE SCALE GENOMIC DNA]</scope>
    <source>
        <strain evidence="1 2">RSPS-4</strain>
        <plasmid evidence="1 2">1</plasmid>
    </source>
</reference>
<sequence length="36" mass="3995">MTDAPGNLTLPEQRRGSVLLRSLRFVALVLAASFFF</sequence>
<evidence type="ECO:0000313" key="1">
    <source>
        <dbReference type="EMBL" id="AHY48232.1"/>
    </source>
</evidence>
<proteinExistence type="predicted"/>
<keyword evidence="1" id="KW-0614">Plasmid</keyword>
<gene>
    <name evidence="1" type="ORF">RradSPS_2949</name>
</gene>
<dbReference type="EMBL" id="CP007515">
    <property type="protein sequence ID" value="AHY48232.1"/>
    <property type="molecule type" value="Genomic_DNA"/>
</dbReference>
<dbReference type="HOGENOM" id="CLU_3358241_0_0_11"/>
<evidence type="ECO:0000313" key="2">
    <source>
        <dbReference type="Proteomes" id="UP000025229"/>
    </source>
</evidence>
<keyword evidence="2" id="KW-1185">Reference proteome</keyword>
<geneLocation type="plasmid" evidence="1">
    <name>1</name>
</geneLocation>
<dbReference type="AlphaFoldDB" id="A0A023X710"/>
<dbReference type="KEGG" id="rrd:RradSPS_2949"/>
<accession>A0A023X710</accession>
<name>A0A023X710_RUBRA</name>
<protein>
    <submittedName>
        <fullName evidence="1">Uncharacterized protein</fullName>
    </submittedName>
</protein>
<organism evidence="1 2">
    <name type="scientific">Rubrobacter radiotolerans</name>
    <name type="common">Arthrobacter radiotolerans</name>
    <dbReference type="NCBI Taxonomy" id="42256"/>
    <lineage>
        <taxon>Bacteria</taxon>
        <taxon>Bacillati</taxon>
        <taxon>Actinomycetota</taxon>
        <taxon>Rubrobacteria</taxon>
        <taxon>Rubrobacterales</taxon>
        <taxon>Rubrobacteraceae</taxon>
        <taxon>Rubrobacter</taxon>
    </lineage>
</organism>